<dbReference type="GO" id="GO:0017176">
    <property type="term" value="F:phosphatidylinositol N-acetylglucosaminyltransferase activity"/>
    <property type="evidence" value="ECO:0007669"/>
    <property type="project" value="UniProtKB-UniRule"/>
</dbReference>
<keyword evidence="11" id="KW-1185">Reference proteome</keyword>
<feature type="domain" description="PIG-P" evidence="9">
    <location>
        <begin position="32"/>
        <end position="144"/>
    </location>
</feature>
<feature type="transmembrane region" description="Helical" evidence="8">
    <location>
        <begin position="34"/>
        <end position="53"/>
    </location>
</feature>
<dbReference type="PANTHER" id="PTHR46346">
    <property type="entry name" value="PHOSPHATIDYLINOSITOL N-ACETYLGLUCOSAMINYLTRANSFERASE SUBUNIT P"/>
    <property type="match status" value="1"/>
</dbReference>
<sequence>MASPIEARPDGLAAPNWELASATNGRTGVNAREVYGFVGWCSSAVVTVLWFLWAITPDSWLVAVGVAYYPAKYWAIALPCQLCVSVVLFYWMYDGLNRAFVLSPSHGAQISDAFANVGEPDKPSERSIPSLVDLDMRHVCRVLYGKQQSDK</sequence>
<dbReference type="InterPro" id="IPR013717">
    <property type="entry name" value="PIG-P"/>
</dbReference>
<dbReference type="GO" id="GO:0005783">
    <property type="term" value="C:endoplasmic reticulum"/>
    <property type="evidence" value="ECO:0007669"/>
    <property type="project" value="TreeGrafter"/>
</dbReference>
<evidence type="ECO:0000256" key="7">
    <source>
        <dbReference type="PIRNR" id="PIRNR008765"/>
    </source>
</evidence>
<evidence type="ECO:0000256" key="6">
    <source>
        <dbReference type="ARBA" id="ARBA00023136"/>
    </source>
</evidence>
<name>A0A830I0K7_9CHLO</name>
<keyword evidence="3 7" id="KW-0337">GPI-anchor biosynthesis</keyword>
<dbReference type="Proteomes" id="UP000660262">
    <property type="component" value="Unassembled WGS sequence"/>
</dbReference>
<protein>
    <recommendedName>
        <fullName evidence="7">Phosphatidylinositol N-acetylglucosaminyltransferase subunit P</fullName>
    </recommendedName>
</protein>
<organism evidence="10 11">
    <name type="scientific">Pycnococcus provasolii</name>
    <dbReference type="NCBI Taxonomy" id="41880"/>
    <lineage>
        <taxon>Eukaryota</taxon>
        <taxon>Viridiplantae</taxon>
        <taxon>Chlorophyta</taxon>
        <taxon>Pseudoscourfieldiophyceae</taxon>
        <taxon>Pseudoscourfieldiales</taxon>
        <taxon>Pycnococcaceae</taxon>
        <taxon>Pycnococcus</taxon>
    </lineage>
</organism>
<dbReference type="PANTHER" id="PTHR46346:SF1">
    <property type="entry name" value="PHOSPHATIDYLINOSITOL N-ACETYLGLUCOSAMINYLTRANSFERASE SUBUNIT P"/>
    <property type="match status" value="1"/>
</dbReference>
<evidence type="ECO:0000259" key="9">
    <source>
        <dbReference type="Pfam" id="PF08510"/>
    </source>
</evidence>
<comment type="pathway">
    <text evidence="2 7">Glycolipid biosynthesis; glycosylphosphatidylinositol-anchor biosynthesis.</text>
</comment>
<dbReference type="GO" id="GO:0006506">
    <property type="term" value="P:GPI anchor biosynthetic process"/>
    <property type="evidence" value="ECO:0007669"/>
    <property type="project" value="UniProtKB-UniPathway"/>
</dbReference>
<dbReference type="InterPro" id="IPR052263">
    <property type="entry name" value="GPI_Anchor_Biosynth"/>
</dbReference>
<comment type="subcellular location">
    <subcellularLocation>
        <location evidence="1">Membrane</location>
        <topology evidence="1">Multi-pass membrane protein</topology>
    </subcellularLocation>
</comment>
<keyword evidence="4 8" id="KW-0812">Transmembrane</keyword>
<dbReference type="Pfam" id="PF08510">
    <property type="entry name" value="PIG-P"/>
    <property type="match status" value="1"/>
</dbReference>
<dbReference type="EMBL" id="BNJQ01000030">
    <property type="protein sequence ID" value="GHP10677.1"/>
    <property type="molecule type" value="Genomic_DNA"/>
</dbReference>
<evidence type="ECO:0000313" key="10">
    <source>
        <dbReference type="EMBL" id="GHP10677.1"/>
    </source>
</evidence>
<dbReference type="PIRSF" id="PIRSF008765">
    <property type="entry name" value="PIG-P_GPI19"/>
    <property type="match status" value="1"/>
</dbReference>
<dbReference type="InterPro" id="IPR016542">
    <property type="entry name" value="PIG-P_GPI19"/>
</dbReference>
<comment type="caution">
    <text evidence="10">The sequence shown here is derived from an EMBL/GenBank/DDBJ whole genome shotgun (WGS) entry which is preliminary data.</text>
</comment>
<dbReference type="OrthoDB" id="690928at2759"/>
<dbReference type="GO" id="GO:0016020">
    <property type="term" value="C:membrane"/>
    <property type="evidence" value="ECO:0007669"/>
    <property type="project" value="UniProtKB-SubCell"/>
</dbReference>
<evidence type="ECO:0000256" key="1">
    <source>
        <dbReference type="ARBA" id="ARBA00004141"/>
    </source>
</evidence>
<evidence type="ECO:0000256" key="3">
    <source>
        <dbReference type="ARBA" id="ARBA00022502"/>
    </source>
</evidence>
<gene>
    <name evidence="10" type="ORF">PPROV_000940800</name>
</gene>
<keyword evidence="5 8" id="KW-1133">Transmembrane helix</keyword>
<evidence type="ECO:0000256" key="8">
    <source>
        <dbReference type="SAM" id="Phobius"/>
    </source>
</evidence>
<comment type="similarity">
    <text evidence="7">Belongs to the PIGP family.</text>
</comment>
<dbReference type="UniPathway" id="UPA00196"/>
<evidence type="ECO:0000256" key="5">
    <source>
        <dbReference type="ARBA" id="ARBA00022989"/>
    </source>
</evidence>
<feature type="transmembrane region" description="Helical" evidence="8">
    <location>
        <begin position="73"/>
        <end position="93"/>
    </location>
</feature>
<accession>A0A830I0K7</accession>
<reference evidence="10" key="1">
    <citation type="submission" date="2020-10" db="EMBL/GenBank/DDBJ databases">
        <title>Unveiling of a novel bifunctional photoreceptor, Dualchrome1, isolated from a cosmopolitan green alga.</title>
        <authorList>
            <person name="Suzuki S."/>
            <person name="Kawachi M."/>
        </authorList>
    </citation>
    <scope>NUCLEOTIDE SEQUENCE</scope>
    <source>
        <strain evidence="10">NIES 2893</strain>
    </source>
</reference>
<evidence type="ECO:0000256" key="2">
    <source>
        <dbReference type="ARBA" id="ARBA00004687"/>
    </source>
</evidence>
<comment type="function">
    <text evidence="7">Part of the complex catalyzing the transfer of N-acetylglucosamine from UDP-N-acetylglucosamine to phosphatidylinositol, the first step of GPI biosynthesis.</text>
</comment>
<keyword evidence="7" id="KW-0808">Transferase</keyword>
<proteinExistence type="inferred from homology"/>
<keyword evidence="6 7" id="KW-0472">Membrane</keyword>
<evidence type="ECO:0000256" key="4">
    <source>
        <dbReference type="ARBA" id="ARBA00022692"/>
    </source>
</evidence>
<dbReference type="AlphaFoldDB" id="A0A830I0K7"/>
<evidence type="ECO:0000313" key="11">
    <source>
        <dbReference type="Proteomes" id="UP000660262"/>
    </source>
</evidence>